<dbReference type="Proteomes" id="UP000594454">
    <property type="component" value="Chromosome 3"/>
</dbReference>
<keyword evidence="1" id="KW-0732">Signal</keyword>
<evidence type="ECO:0000313" key="2">
    <source>
        <dbReference type="EMBL" id="CAD7084920.1"/>
    </source>
</evidence>
<dbReference type="InParanoid" id="A0A7R8UQI0"/>
<sequence length="192" mass="21909">MDISKNTFRFIILLATCALLVFADYRNSLRICKIECVISPLGRLRVVNESCTIKAMSRYRTAINADAYLLEPFDDVLINMQIFKKNSVTYIPYLVNITVNICKFLGGDSVGAAGFYTRFMIGWVNKYSNVNHSCPYSGLLWVRNLEPFADKIPVFAPIGDYRLDLHFYQSSLKNLLATVRGYGTIKLKPYME</sequence>
<accession>A0A7R8UQI0</accession>
<dbReference type="InterPro" id="IPR010512">
    <property type="entry name" value="DUF1091"/>
</dbReference>
<dbReference type="EMBL" id="LR899011">
    <property type="protein sequence ID" value="CAD7084920.1"/>
    <property type="molecule type" value="Genomic_DNA"/>
</dbReference>
<dbReference type="PANTHER" id="PTHR20898">
    <property type="entry name" value="DAEDALUS ON 3-RELATED-RELATED"/>
    <property type="match status" value="1"/>
</dbReference>
<name>A0A7R8UQI0_HERIL</name>
<protein>
    <submittedName>
        <fullName evidence="2">Uncharacterized protein</fullName>
    </submittedName>
</protein>
<evidence type="ECO:0000313" key="3">
    <source>
        <dbReference type="Proteomes" id="UP000594454"/>
    </source>
</evidence>
<organism evidence="2 3">
    <name type="scientific">Hermetia illucens</name>
    <name type="common">Black soldier fly</name>
    <dbReference type="NCBI Taxonomy" id="343691"/>
    <lineage>
        <taxon>Eukaryota</taxon>
        <taxon>Metazoa</taxon>
        <taxon>Ecdysozoa</taxon>
        <taxon>Arthropoda</taxon>
        <taxon>Hexapoda</taxon>
        <taxon>Insecta</taxon>
        <taxon>Pterygota</taxon>
        <taxon>Neoptera</taxon>
        <taxon>Endopterygota</taxon>
        <taxon>Diptera</taxon>
        <taxon>Brachycera</taxon>
        <taxon>Stratiomyomorpha</taxon>
        <taxon>Stratiomyidae</taxon>
        <taxon>Hermetiinae</taxon>
        <taxon>Hermetia</taxon>
    </lineage>
</organism>
<dbReference type="PANTHER" id="PTHR20898:SF0">
    <property type="entry name" value="DAEDALUS ON 3-RELATED"/>
    <property type="match status" value="1"/>
</dbReference>
<dbReference type="AlphaFoldDB" id="A0A7R8UQI0"/>
<keyword evidence="3" id="KW-1185">Reference proteome</keyword>
<evidence type="ECO:0000256" key="1">
    <source>
        <dbReference type="SAM" id="SignalP"/>
    </source>
</evidence>
<gene>
    <name evidence="2" type="ORF">HERILL_LOCUS7792</name>
</gene>
<reference evidence="2 3" key="1">
    <citation type="submission" date="2020-11" db="EMBL/GenBank/DDBJ databases">
        <authorList>
            <person name="Wallbank WR R."/>
            <person name="Pardo Diaz C."/>
            <person name="Kozak K."/>
            <person name="Martin S."/>
            <person name="Jiggins C."/>
            <person name="Moest M."/>
            <person name="Warren A I."/>
            <person name="Generalovic N T."/>
            <person name="Byers J.R.P. K."/>
            <person name="Montejo-Kovacevich G."/>
            <person name="Yen C E."/>
        </authorList>
    </citation>
    <scope>NUCLEOTIDE SEQUENCE [LARGE SCALE GENOMIC DNA]</scope>
</reference>
<proteinExistence type="predicted"/>
<dbReference type="SMART" id="SM00697">
    <property type="entry name" value="DM8"/>
    <property type="match status" value="1"/>
</dbReference>
<dbReference type="Pfam" id="PF06477">
    <property type="entry name" value="DUF1091"/>
    <property type="match status" value="1"/>
</dbReference>
<dbReference type="OrthoDB" id="7859583at2759"/>
<feature type="signal peptide" evidence="1">
    <location>
        <begin position="1"/>
        <end position="23"/>
    </location>
</feature>
<feature type="chain" id="PRO_5031360430" evidence="1">
    <location>
        <begin position="24"/>
        <end position="192"/>
    </location>
</feature>